<keyword evidence="4 9" id="KW-0812">Transmembrane</keyword>
<keyword evidence="11" id="KW-1185">Reference proteome</keyword>
<dbReference type="RefSeq" id="WP_329774845.1">
    <property type="nucleotide sequence ID" value="NZ_JAYDYW010000005.1"/>
</dbReference>
<keyword evidence="6 9" id="KW-1133">Transmembrane helix</keyword>
<evidence type="ECO:0000256" key="1">
    <source>
        <dbReference type="ARBA" id="ARBA00022475"/>
    </source>
</evidence>
<dbReference type="PIRSF" id="PIRSF026649">
    <property type="entry name" value="MsbB"/>
    <property type="match status" value="1"/>
</dbReference>
<dbReference type="Pfam" id="PF03279">
    <property type="entry name" value="Lip_A_acyltrans"/>
    <property type="match status" value="1"/>
</dbReference>
<evidence type="ECO:0000256" key="3">
    <source>
        <dbReference type="ARBA" id="ARBA00022679"/>
    </source>
</evidence>
<dbReference type="NCBIfam" id="TIGR02207">
    <property type="entry name" value="lipid_A_htrB"/>
    <property type="match status" value="1"/>
</dbReference>
<evidence type="ECO:0000256" key="9">
    <source>
        <dbReference type="HAMAP-Rule" id="MF_01942"/>
    </source>
</evidence>
<dbReference type="PANTHER" id="PTHR30606:SF9">
    <property type="entry name" value="LIPID A BIOSYNTHESIS LAUROYLTRANSFERASE"/>
    <property type="match status" value="1"/>
</dbReference>
<dbReference type="PANTHER" id="PTHR30606">
    <property type="entry name" value="LIPID A BIOSYNTHESIS LAUROYL ACYLTRANSFERASE"/>
    <property type="match status" value="1"/>
</dbReference>
<organism evidence="10 11">
    <name type="scientific">Agarivorans aestuarii</name>
    <dbReference type="NCBI Taxonomy" id="1563703"/>
    <lineage>
        <taxon>Bacteria</taxon>
        <taxon>Pseudomonadati</taxon>
        <taxon>Pseudomonadota</taxon>
        <taxon>Gammaproteobacteria</taxon>
        <taxon>Alteromonadales</taxon>
        <taxon>Alteromonadaceae</taxon>
        <taxon>Agarivorans</taxon>
    </lineage>
</organism>
<evidence type="ECO:0000256" key="4">
    <source>
        <dbReference type="ARBA" id="ARBA00022692"/>
    </source>
</evidence>
<sequence length="308" mass="35358">MAKISSPKLNAQSFHPKNWGAWVLIGFMFSISLLPYRVQHYLGLGIGRLGRALMKSRVHITRRNLEICFPDKSESERERIAEGCFRHLGHSVVDTANAWFWPQWRFAKHFKVEGLEHLKKAREQKGGILLVSAHFWTLESHARAYGTLDPGVGIYRPNKNSVYEYFQYHGRTKSNKYLVDRTDVRGMIKALRQDNAVWYAPDHDYGTHAAVFVPFFAQDKAATITGTATLAKVKNVQILPTYALRNEDGSGFTLVIEPALENYPQGDDERDAHTINQVVEKAILRAPEQYMWIHRRFKSRPEGEQGVY</sequence>
<dbReference type="Proteomes" id="UP001310248">
    <property type="component" value="Unassembled WGS sequence"/>
</dbReference>
<evidence type="ECO:0000256" key="2">
    <source>
        <dbReference type="ARBA" id="ARBA00022519"/>
    </source>
</evidence>
<gene>
    <name evidence="9 10" type="primary">lpxL</name>
    <name evidence="10" type="ORF">SNR37_002996</name>
</gene>
<dbReference type="GO" id="GO:0016746">
    <property type="term" value="F:acyltransferase activity"/>
    <property type="evidence" value="ECO:0007669"/>
    <property type="project" value="UniProtKB-KW"/>
</dbReference>
<protein>
    <recommendedName>
        <fullName evidence="9">Lipid A biosynthesis acyltransferase</fullName>
        <ecNumber evidence="9">2.3.1.241</ecNumber>
    </recommendedName>
    <alternativeName>
        <fullName evidence="9">Kdo(2)-lipid IV(A) acyltransferase</fullName>
    </alternativeName>
</protein>
<evidence type="ECO:0000256" key="5">
    <source>
        <dbReference type="ARBA" id="ARBA00022985"/>
    </source>
</evidence>
<feature type="transmembrane region" description="Helical" evidence="9">
    <location>
        <begin position="19"/>
        <end position="38"/>
    </location>
</feature>
<accession>A0ABU7G2Z1</accession>
<comment type="similarity">
    <text evidence="9">Belongs to the LpxL/LpxM/LpxP family.</text>
</comment>
<keyword evidence="8 9" id="KW-0012">Acyltransferase</keyword>
<name>A0ABU7G2Z1_9ALTE</name>
<proteinExistence type="inferred from homology"/>
<evidence type="ECO:0000313" key="11">
    <source>
        <dbReference type="Proteomes" id="UP001310248"/>
    </source>
</evidence>
<comment type="function">
    <text evidence="9">Catalyzes the transfer of an acyl chain from an acyl-[acyl-carrier-protein] (ACP) to a Kdo(2)-lipid IV(A) to form a Kdo(2)-(acyl)-lipid IV(A).</text>
</comment>
<dbReference type="CDD" id="cd07984">
    <property type="entry name" value="LPLAT_LABLAT-like"/>
    <property type="match status" value="1"/>
</dbReference>
<reference evidence="11" key="1">
    <citation type="submission" date="2023-07" db="EMBL/GenBank/DDBJ databases">
        <title>Draft genome sequence of Agarivorans aestuarii strain ZMCS4, a CAZymes producing bacteria isolated from the marine brown algae Clodostephus spongiosus.</title>
        <authorList>
            <person name="Lorente B."/>
            <person name="Cabral C."/>
            <person name="Frias J."/>
            <person name="Faria J."/>
            <person name="Toubarro D."/>
        </authorList>
    </citation>
    <scope>NUCLEOTIDE SEQUENCE [LARGE SCALE GENOMIC DNA]</scope>
    <source>
        <strain evidence="11">ZMCS4</strain>
    </source>
</reference>
<evidence type="ECO:0000256" key="6">
    <source>
        <dbReference type="ARBA" id="ARBA00022989"/>
    </source>
</evidence>
<keyword evidence="2 9" id="KW-0997">Cell inner membrane</keyword>
<feature type="short sequence motif" description="HXXXXD motif" evidence="9">
    <location>
        <begin position="134"/>
        <end position="139"/>
    </location>
</feature>
<keyword evidence="7 9" id="KW-0472">Membrane</keyword>
<keyword evidence="3 9" id="KW-0808">Transferase</keyword>
<comment type="pathway">
    <text evidence="9">Bacterial outer membrane biogenesis; lipopolysaccharide biosynthesis.</text>
</comment>
<dbReference type="EMBL" id="JAYDYW010000005">
    <property type="protein sequence ID" value="MEE1673571.1"/>
    <property type="molecule type" value="Genomic_DNA"/>
</dbReference>
<dbReference type="InterPro" id="IPR011920">
    <property type="entry name" value="Lipid_A_LpxL_LpxP"/>
</dbReference>
<comment type="pathway">
    <text evidence="9">Glycolipid biosynthesis; KDO(2)-lipid A biosynthesis; KDO(2)-lipid A from CMP-3-deoxy-D-manno-octulosonate and lipid IV(A): step 3/4.</text>
</comment>
<reference evidence="10 11" key="2">
    <citation type="submission" date="2023-12" db="EMBL/GenBank/DDBJ databases">
        <authorList>
            <consortium name="Cladostephus spongiosus"/>
            <person name="Lorente B."/>
            <person name="Cabral C."/>
            <person name="Frias J."/>
            <person name="Faria J."/>
            <person name="Toubarro D."/>
        </authorList>
    </citation>
    <scope>NUCLEOTIDE SEQUENCE [LARGE SCALE GENOMIC DNA]</scope>
    <source>
        <strain evidence="10 11">ZMCS4</strain>
    </source>
</reference>
<comment type="caution">
    <text evidence="10">The sequence shown here is derived from an EMBL/GenBank/DDBJ whole genome shotgun (WGS) entry which is preliminary data.</text>
</comment>
<comment type="catalytic activity">
    <reaction evidence="9">
        <text>an alpha-Kdo-(2-&gt;4)-alpha-Kdo-(2-&gt;6)-lipid IVA + a fatty acyl-[ACP] = an alpha-Kdo-(2-&gt;4)-alpha-Kdo-(2-&gt;6)-(acyl)-lipid IVA + holo-[ACP]</text>
        <dbReference type="Rhea" id="RHEA:69396"/>
        <dbReference type="Rhea" id="RHEA-COMP:9685"/>
        <dbReference type="Rhea" id="RHEA-COMP:14125"/>
        <dbReference type="ChEBI" id="CHEBI:64479"/>
        <dbReference type="ChEBI" id="CHEBI:138651"/>
        <dbReference type="ChEBI" id="CHEBI:176429"/>
        <dbReference type="ChEBI" id="CHEBI:176430"/>
        <dbReference type="EC" id="2.3.1.241"/>
    </reaction>
</comment>
<keyword evidence="1 9" id="KW-1003">Cell membrane</keyword>
<evidence type="ECO:0000256" key="8">
    <source>
        <dbReference type="ARBA" id="ARBA00023315"/>
    </source>
</evidence>
<keyword evidence="5 9" id="KW-0448">Lipopolysaccharide biosynthesis</keyword>
<dbReference type="HAMAP" id="MF_01942">
    <property type="entry name" value="Lipid_A_LpxL_LpxP"/>
    <property type="match status" value="1"/>
</dbReference>
<evidence type="ECO:0000313" key="10">
    <source>
        <dbReference type="EMBL" id="MEE1673571.1"/>
    </source>
</evidence>
<dbReference type="EC" id="2.3.1.241" evidence="9"/>
<evidence type="ECO:0000256" key="7">
    <source>
        <dbReference type="ARBA" id="ARBA00023136"/>
    </source>
</evidence>
<comment type="subcellular location">
    <subcellularLocation>
        <location evidence="9">Cell inner membrane</location>
        <topology evidence="9">Single-pass membrane protein</topology>
    </subcellularLocation>
</comment>
<dbReference type="InterPro" id="IPR004960">
    <property type="entry name" value="LipA_acyltrans"/>
</dbReference>